<protein>
    <submittedName>
        <fullName evidence="1">Uncharacterized protein</fullName>
    </submittedName>
</protein>
<comment type="caution">
    <text evidence="1">The sequence shown here is derived from an EMBL/GenBank/DDBJ whole genome shotgun (WGS) entry which is preliminary data.</text>
</comment>
<dbReference type="AlphaFoldDB" id="A0A0F8YQA2"/>
<accession>A0A0F8YQA2</accession>
<proteinExistence type="predicted"/>
<gene>
    <name evidence="1" type="ORF">LCGC14_2791680</name>
</gene>
<name>A0A0F8YQA2_9ZZZZ</name>
<sequence length="169" mass="18342">MHYRAEHILEVLTRSSYGPAEQMIRRAFTAGYYVATQLHCCSGGVDSCTECGSIWCCNGRQCDCDGGDIGGVCAKAAQVIGLAALEEAKRPEQTAADEFTITQARAGDEVRIPRIDEVISWPEDQGDPQLPPVGTLCRCACGTRFWSSVKQAAEKASADCYAYHGARVW</sequence>
<evidence type="ECO:0000313" key="1">
    <source>
        <dbReference type="EMBL" id="KKK83608.1"/>
    </source>
</evidence>
<dbReference type="EMBL" id="LAZR01052143">
    <property type="protein sequence ID" value="KKK83608.1"/>
    <property type="molecule type" value="Genomic_DNA"/>
</dbReference>
<reference evidence="1" key="1">
    <citation type="journal article" date="2015" name="Nature">
        <title>Complex archaea that bridge the gap between prokaryotes and eukaryotes.</title>
        <authorList>
            <person name="Spang A."/>
            <person name="Saw J.H."/>
            <person name="Jorgensen S.L."/>
            <person name="Zaremba-Niedzwiedzka K."/>
            <person name="Martijn J."/>
            <person name="Lind A.E."/>
            <person name="van Eijk R."/>
            <person name="Schleper C."/>
            <person name="Guy L."/>
            <person name="Ettema T.J."/>
        </authorList>
    </citation>
    <scope>NUCLEOTIDE SEQUENCE</scope>
</reference>
<organism evidence="1">
    <name type="scientific">marine sediment metagenome</name>
    <dbReference type="NCBI Taxonomy" id="412755"/>
    <lineage>
        <taxon>unclassified sequences</taxon>
        <taxon>metagenomes</taxon>
        <taxon>ecological metagenomes</taxon>
    </lineage>
</organism>